<accession>R3WUM1</accession>
<dbReference type="EMBL" id="AJAT01000012">
    <property type="protein sequence ID" value="EOL45475.1"/>
    <property type="molecule type" value="Genomic_DNA"/>
</dbReference>
<gene>
    <name evidence="1" type="ORF">UC3_01365</name>
</gene>
<dbReference type="AlphaFoldDB" id="R3WUM1"/>
<dbReference type="HOGENOM" id="CLU_1737726_0_0_9"/>
<dbReference type="Proteomes" id="UP000013785">
    <property type="component" value="Unassembled WGS sequence"/>
</dbReference>
<keyword evidence="2" id="KW-1185">Reference proteome</keyword>
<comment type="caution">
    <text evidence="1">The sequence shown here is derived from an EMBL/GenBank/DDBJ whole genome shotgun (WGS) entry which is preliminary data.</text>
</comment>
<name>R3WUM1_9ENTE</name>
<evidence type="ECO:0000313" key="1">
    <source>
        <dbReference type="EMBL" id="EOL45475.1"/>
    </source>
</evidence>
<evidence type="ECO:0000313" key="2">
    <source>
        <dbReference type="Proteomes" id="UP000013785"/>
    </source>
</evidence>
<reference evidence="1 2" key="1">
    <citation type="submission" date="2013-02" db="EMBL/GenBank/DDBJ databases">
        <title>The Genome Sequence of Enterococcus phoeniculicola BAA-412.</title>
        <authorList>
            <consortium name="The Broad Institute Genome Sequencing Platform"/>
            <consortium name="The Broad Institute Genome Sequencing Center for Infectious Disease"/>
            <person name="Earl A.M."/>
            <person name="Gilmore M.S."/>
            <person name="Lebreton F."/>
            <person name="Walker B."/>
            <person name="Young S.K."/>
            <person name="Zeng Q."/>
            <person name="Gargeya S."/>
            <person name="Fitzgerald M."/>
            <person name="Haas B."/>
            <person name="Abouelleil A."/>
            <person name="Alvarado L."/>
            <person name="Arachchi H.M."/>
            <person name="Berlin A.M."/>
            <person name="Chapman S.B."/>
            <person name="Dewar J."/>
            <person name="Goldberg J."/>
            <person name="Griggs A."/>
            <person name="Gujja S."/>
            <person name="Hansen M."/>
            <person name="Howarth C."/>
            <person name="Imamovic A."/>
            <person name="Larimer J."/>
            <person name="McCowan C."/>
            <person name="Murphy C."/>
            <person name="Neiman D."/>
            <person name="Pearson M."/>
            <person name="Priest M."/>
            <person name="Roberts A."/>
            <person name="Saif S."/>
            <person name="Shea T."/>
            <person name="Sisk P."/>
            <person name="Sykes S."/>
            <person name="Wortman J."/>
            <person name="Nusbaum C."/>
            <person name="Birren B."/>
        </authorList>
    </citation>
    <scope>NUCLEOTIDE SEQUENCE [LARGE SCALE GENOMIC DNA]</scope>
    <source>
        <strain evidence="1 2">ATCC BAA-412</strain>
    </source>
</reference>
<proteinExistence type="predicted"/>
<organism evidence="1 2">
    <name type="scientific">Enterococcus phoeniculicola ATCC BAA-412</name>
    <dbReference type="NCBI Taxonomy" id="1158610"/>
    <lineage>
        <taxon>Bacteria</taxon>
        <taxon>Bacillati</taxon>
        <taxon>Bacillota</taxon>
        <taxon>Bacilli</taxon>
        <taxon>Lactobacillales</taxon>
        <taxon>Enterococcaceae</taxon>
        <taxon>Enterococcus</taxon>
    </lineage>
</organism>
<sequence length="150" mass="16106">MFSPLTPAVFADNVRLDSSQETYFEQEIPSISASEFSNGCLEDGSLPPDEFIIRPHSGISTFSSGGYNYVYKRTSTKIIKKDAVVGAHPGIGPTRNVAFYYLSNKKASASFSFGYGGVSVSFAPMSSGVTGYSIKAVSSGYTQLRIRANV</sequence>
<dbReference type="PATRIC" id="fig|1158610.3.peg.1345"/>
<protein>
    <submittedName>
        <fullName evidence="1">Uncharacterized protein</fullName>
    </submittedName>
</protein>
<dbReference type="RefSeq" id="WP_010768028.1">
    <property type="nucleotide sequence ID" value="NZ_KB946327.1"/>
</dbReference>